<dbReference type="RefSeq" id="XP_046067122.1">
    <property type="nucleotide sequence ID" value="XM_046221168.1"/>
</dbReference>
<evidence type="ECO:0000313" key="3">
    <source>
        <dbReference type="Proteomes" id="UP001201262"/>
    </source>
</evidence>
<protein>
    <submittedName>
        <fullName evidence="2">Uncharacterized protein</fullName>
    </submittedName>
</protein>
<dbReference type="AlphaFoldDB" id="A0AAD4KG72"/>
<accession>A0AAD4KG72</accession>
<evidence type="ECO:0000256" key="1">
    <source>
        <dbReference type="SAM" id="SignalP"/>
    </source>
</evidence>
<dbReference type="EMBL" id="JAJTJA010000013">
    <property type="protein sequence ID" value="KAH8690926.1"/>
    <property type="molecule type" value="Genomic_DNA"/>
</dbReference>
<keyword evidence="3" id="KW-1185">Reference proteome</keyword>
<feature type="signal peptide" evidence="1">
    <location>
        <begin position="1"/>
        <end position="22"/>
    </location>
</feature>
<keyword evidence="1" id="KW-0732">Signal</keyword>
<feature type="chain" id="PRO_5042269364" evidence="1">
    <location>
        <begin position="23"/>
        <end position="144"/>
    </location>
</feature>
<organism evidence="2 3">
    <name type="scientific">Talaromyces proteolyticus</name>
    <dbReference type="NCBI Taxonomy" id="1131652"/>
    <lineage>
        <taxon>Eukaryota</taxon>
        <taxon>Fungi</taxon>
        <taxon>Dikarya</taxon>
        <taxon>Ascomycota</taxon>
        <taxon>Pezizomycotina</taxon>
        <taxon>Eurotiomycetes</taxon>
        <taxon>Eurotiomycetidae</taxon>
        <taxon>Eurotiales</taxon>
        <taxon>Trichocomaceae</taxon>
        <taxon>Talaromyces</taxon>
        <taxon>Talaromyces sect. Bacilispori</taxon>
    </lineage>
</organism>
<reference evidence="2" key="1">
    <citation type="submission" date="2021-12" db="EMBL/GenBank/DDBJ databases">
        <title>Convergent genome expansion in fungi linked to evolution of root-endophyte symbiosis.</title>
        <authorList>
            <consortium name="DOE Joint Genome Institute"/>
            <person name="Ke Y.-H."/>
            <person name="Bonito G."/>
            <person name="Liao H.-L."/>
            <person name="Looney B."/>
            <person name="Rojas-Flechas A."/>
            <person name="Nash J."/>
            <person name="Hameed K."/>
            <person name="Schadt C."/>
            <person name="Martin F."/>
            <person name="Crous P.W."/>
            <person name="Miettinen O."/>
            <person name="Magnuson J.K."/>
            <person name="Labbe J."/>
            <person name="Jacobson D."/>
            <person name="Doktycz M.J."/>
            <person name="Veneault-Fourrey C."/>
            <person name="Kuo A."/>
            <person name="Mondo S."/>
            <person name="Calhoun S."/>
            <person name="Riley R."/>
            <person name="Ohm R."/>
            <person name="LaButti K."/>
            <person name="Andreopoulos B."/>
            <person name="Pangilinan J."/>
            <person name="Nolan M."/>
            <person name="Tritt A."/>
            <person name="Clum A."/>
            <person name="Lipzen A."/>
            <person name="Daum C."/>
            <person name="Barry K."/>
            <person name="Grigoriev I.V."/>
            <person name="Vilgalys R."/>
        </authorList>
    </citation>
    <scope>NUCLEOTIDE SEQUENCE</scope>
    <source>
        <strain evidence="2">PMI_201</strain>
    </source>
</reference>
<name>A0AAD4KG72_9EURO</name>
<sequence length="144" mass="16229">MRRFYHMVFCRFAFLPTPGVRALRRAWWLSKEWHWMGSVLCHPPLPAPASRRCIGRFPGPLKAWQISGATPRWMVLTPGSPGADYDPDLVKSLVQLANWQRHALRAAPFFSGGLGDGGVQDDDIVRKGSVWKNRASPNNRHAAI</sequence>
<proteinExistence type="predicted"/>
<gene>
    <name evidence="2" type="ORF">BGW36DRAFT_432700</name>
</gene>
<dbReference type="Proteomes" id="UP001201262">
    <property type="component" value="Unassembled WGS sequence"/>
</dbReference>
<evidence type="ECO:0000313" key="2">
    <source>
        <dbReference type="EMBL" id="KAH8690926.1"/>
    </source>
</evidence>
<comment type="caution">
    <text evidence="2">The sequence shown here is derived from an EMBL/GenBank/DDBJ whole genome shotgun (WGS) entry which is preliminary data.</text>
</comment>
<dbReference type="GeneID" id="70251455"/>